<gene>
    <name evidence="8" type="primary">MMD2</name>
</gene>
<proteinExistence type="inferred from homology"/>
<keyword evidence="9" id="KW-1185">Reference proteome</keyword>
<dbReference type="GO" id="GO:0016020">
    <property type="term" value="C:membrane"/>
    <property type="evidence" value="ECO:0007669"/>
    <property type="project" value="InterPro"/>
</dbReference>
<dbReference type="PANTHER" id="PTHR20855">
    <property type="entry name" value="ADIPOR/PROGESTIN RECEPTOR-RELATED"/>
    <property type="match status" value="1"/>
</dbReference>
<feature type="transmembrane region" description="Helical" evidence="7">
    <location>
        <begin position="159"/>
        <end position="177"/>
    </location>
</feature>
<name>A0A8C4JWR9_DRONO</name>
<dbReference type="GO" id="GO:0140911">
    <property type="term" value="F:pore-forming activity"/>
    <property type="evidence" value="ECO:0007669"/>
    <property type="project" value="InterPro"/>
</dbReference>
<dbReference type="NCBIfam" id="TIGR01065">
    <property type="entry name" value="hlyIII"/>
    <property type="match status" value="1"/>
</dbReference>
<feature type="transmembrane region" description="Helical" evidence="7">
    <location>
        <begin position="239"/>
        <end position="259"/>
    </location>
</feature>
<comment type="similarity">
    <text evidence="2">Belongs to the ADIPOR family.</text>
</comment>
<feature type="transmembrane region" description="Helical" evidence="7">
    <location>
        <begin position="67"/>
        <end position="84"/>
    </location>
</feature>
<reference evidence="8" key="2">
    <citation type="submission" date="2025-09" db="UniProtKB">
        <authorList>
            <consortium name="Ensembl"/>
        </authorList>
    </citation>
    <scope>IDENTIFICATION</scope>
</reference>
<evidence type="ECO:0000256" key="1">
    <source>
        <dbReference type="ARBA" id="ARBA00004127"/>
    </source>
</evidence>
<evidence type="ECO:0000313" key="8">
    <source>
        <dbReference type="Ensembl" id="ENSDNVP00000015430.1"/>
    </source>
</evidence>
<dbReference type="Ensembl" id="ENSDNVT00000018552.1">
    <property type="protein sequence ID" value="ENSDNVP00000015430.1"/>
    <property type="gene ID" value="ENSDNVG00000010876.1"/>
</dbReference>
<feature type="transmembrane region" description="Helical" evidence="7">
    <location>
        <begin position="96"/>
        <end position="116"/>
    </location>
</feature>
<keyword evidence="4 7" id="KW-1133">Transmembrane helix</keyword>
<organism evidence="8 9">
    <name type="scientific">Dromaius novaehollandiae</name>
    <name type="common">Emu</name>
    <dbReference type="NCBI Taxonomy" id="8790"/>
    <lineage>
        <taxon>Eukaryota</taxon>
        <taxon>Metazoa</taxon>
        <taxon>Chordata</taxon>
        <taxon>Craniata</taxon>
        <taxon>Vertebrata</taxon>
        <taxon>Euteleostomi</taxon>
        <taxon>Archelosauria</taxon>
        <taxon>Archosauria</taxon>
        <taxon>Dinosauria</taxon>
        <taxon>Saurischia</taxon>
        <taxon>Theropoda</taxon>
        <taxon>Coelurosauria</taxon>
        <taxon>Aves</taxon>
        <taxon>Palaeognathae</taxon>
        <taxon>Casuariiformes</taxon>
        <taxon>Dromaiidae</taxon>
        <taxon>Dromaius</taxon>
    </lineage>
</organism>
<accession>A0A8C4JWR9</accession>
<evidence type="ECO:0000256" key="4">
    <source>
        <dbReference type="ARBA" id="ARBA00022989"/>
    </source>
</evidence>
<dbReference type="Pfam" id="PF03006">
    <property type="entry name" value="HlyIII"/>
    <property type="match status" value="1"/>
</dbReference>
<dbReference type="PANTHER" id="PTHR20855:SF107">
    <property type="entry name" value="MONOCYTE TO MACROPHAGE DIFFERENTIATION FACTOR 2"/>
    <property type="match status" value="1"/>
</dbReference>
<evidence type="ECO:0000256" key="6">
    <source>
        <dbReference type="PIRSR" id="PIRSR604254-1"/>
    </source>
</evidence>
<feature type="transmembrane region" description="Helical" evidence="7">
    <location>
        <begin position="128"/>
        <end position="147"/>
    </location>
</feature>
<protein>
    <submittedName>
        <fullName evidence="8">Monocyte to macrophage differentiation associated 2</fullName>
    </submittedName>
</protein>
<evidence type="ECO:0000313" key="9">
    <source>
        <dbReference type="Proteomes" id="UP000694423"/>
    </source>
</evidence>
<dbReference type="GO" id="GO:0012505">
    <property type="term" value="C:endomembrane system"/>
    <property type="evidence" value="ECO:0007669"/>
    <property type="project" value="UniProtKB-SubCell"/>
</dbReference>
<feature type="transmembrane region" description="Helical" evidence="7">
    <location>
        <begin position="184"/>
        <end position="204"/>
    </location>
</feature>
<dbReference type="AlphaFoldDB" id="A0A8C4JWR9"/>
<keyword evidence="6" id="KW-0479">Metal-binding</keyword>
<keyword evidence="6" id="KW-0862">Zinc</keyword>
<dbReference type="Proteomes" id="UP000694423">
    <property type="component" value="Unplaced"/>
</dbReference>
<feature type="binding site" evidence="6">
    <location>
        <position position="241"/>
    </location>
    <ligand>
        <name>Zn(2+)</name>
        <dbReference type="ChEBI" id="CHEBI:29105"/>
    </ligand>
</feature>
<evidence type="ECO:0000256" key="2">
    <source>
        <dbReference type="ARBA" id="ARBA00007018"/>
    </source>
</evidence>
<keyword evidence="3 7" id="KW-0812">Transmembrane</keyword>
<dbReference type="InterPro" id="IPR004254">
    <property type="entry name" value="AdipoR/HlyIII-related"/>
</dbReference>
<feature type="binding site" evidence="6">
    <location>
        <position position="237"/>
    </location>
    <ligand>
        <name>Zn(2+)</name>
        <dbReference type="ChEBI" id="CHEBI:29105"/>
    </ligand>
</feature>
<sequence length="271" mass="31305">MAFKANSHHILLPEGTVHLAAWVQPQGQGHGQPAELCRLPFSQIYGVRIKPLPARTRRASDRSASPFQFWILPSILGSSILYVLSDDRWETISAWIYGFGLSSLFIVSTIFHTISWKKRHLRTVEHCLHMFDRMVIYFFIAASYAPWLNLRELGPWASHMRWIIWIMASIGTVYVFFFHERYKLVELVCYVVMGFFPALVILSMPNRDGLLELVAGGLFYCLGMVFFKSDGRIPFAHAIWHLFVAIGAGIHYYAIWRYLYRPDALEAKTSR</sequence>
<reference evidence="8" key="1">
    <citation type="submission" date="2025-08" db="UniProtKB">
        <authorList>
            <consortium name="Ensembl"/>
        </authorList>
    </citation>
    <scope>IDENTIFICATION</scope>
</reference>
<evidence type="ECO:0000256" key="3">
    <source>
        <dbReference type="ARBA" id="ARBA00022692"/>
    </source>
</evidence>
<keyword evidence="5 7" id="KW-0472">Membrane</keyword>
<evidence type="ECO:0000256" key="5">
    <source>
        <dbReference type="ARBA" id="ARBA00023136"/>
    </source>
</evidence>
<dbReference type="GO" id="GO:0046872">
    <property type="term" value="F:metal ion binding"/>
    <property type="evidence" value="ECO:0007669"/>
    <property type="project" value="UniProtKB-KW"/>
</dbReference>
<dbReference type="InterPro" id="IPR005744">
    <property type="entry name" value="Hy-lIII"/>
</dbReference>
<evidence type="ECO:0000256" key="7">
    <source>
        <dbReference type="SAM" id="Phobius"/>
    </source>
</evidence>
<feature type="transmembrane region" description="Helical" evidence="7">
    <location>
        <begin position="210"/>
        <end position="227"/>
    </location>
</feature>
<comment type="subcellular location">
    <subcellularLocation>
        <location evidence="1">Endomembrane system</location>
        <topology evidence="1">Multi-pass membrane protein</topology>
    </subcellularLocation>
</comment>
<feature type="binding site" evidence="6">
    <location>
        <position position="112"/>
    </location>
    <ligand>
        <name>Zn(2+)</name>
        <dbReference type="ChEBI" id="CHEBI:29105"/>
    </ligand>
</feature>